<name>A0A6A7RZP1_9PROT</name>
<dbReference type="AlphaFoldDB" id="A0A6A7RZP1"/>
<proteinExistence type="predicted"/>
<organism evidence="1 2">
    <name type="scientific">Candidatus Accumulibacter phosphatis</name>
    <dbReference type="NCBI Taxonomy" id="327160"/>
    <lineage>
        <taxon>Bacteria</taxon>
        <taxon>Pseudomonadati</taxon>
        <taxon>Pseudomonadota</taxon>
        <taxon>Betaproteobacteria</taxon>
        <taxon>Candidatus Accumulibacter</taxon>
    </lineage>
</organism>
<evidence type="ECO:0000313" key="1">
    <source>
        <dbReference type="EMBL" id="MQM32466.1"/>
    </source>
</evidence>
<evidence type="ECO:0000313" key="2">
    <source>
        <dbReference type="Proteomes" id="UP000342300"/>
    </source>
</evidence>
<sequence>MHGEALILAREVQSLARKVGKPVLAAIFHLDRAAKLCGQGFLPCGQAFVACTGKFRGVRPGIGSLPSQLGALRLKLRALRAERDACRGAQVVATAVG</sequence>
<accession>A0A6A7RZP1</accession>
<comment type="caution">
    <text evidence="1">The sequence shown here is derived from an EMBL/GenBank/DDBJ whole genome shotgun (WGS) entry which is preliminary data.</text>
</comment>
<gene>
    <name evidence="1" type="ORF">CRU78_19045</name>
</gene>
<protein>
    <submittedName>
        <fullName evidence="1">Uncharacterized protein</fullName>
    </submittedName>
</protein>
<reference evidence="1 2" key="1">
    <citation type="submission" date="2017-09" db="EMBL/GenBank/DDBJ databases">
        <title>Metagenomic Analysis Reveals Denitrifying Candidatus Accumulibacter and Flanking Population as a Source of N2O.</title>
        <authorList>
            <person name="Gao H."/>
            <person name="Mao Y."/>
            <person name="Zhao X."/>
            <person name="Liu W.-T."/>
            <person name="Zhang T."/>
            <person name="Wells G."/>
        </authorList>
    </citation>
    <scope>NUCLEOTIDE SEQUENCE [LARGE SCALE GENOMIC DNA]</scope>
    <source>
        <strain evidence="1">CANDO_2_IC</strain>
    </source>
</reference>
<dbReference type="Proteomes" id="UP000342300">
    <property type="component" value="Unassembled WGS sequence"/>
</dbReference>
<dbReference type="EMBL" id="PDHS01000535">
    <property type="protein sequence ID" value="MQM32466.1"/>
    <property type="molecule type" value="Genomic_DNA"/>
</dbReference>